<dbReference type="Proteomes" id="UP000305778">
    <property type="component" value="Unassembled WGS sequence"/>
</dbReference>
<dbReference type="OrthoDB" id="5190133at2"/>
<evidence type="ECO:0000313" key="2">
    <source>
        <dbReference type="EMBL" id="TKA11091.1"/>
    </source>
</evidence>
<evidence type="ECO:0000313" key="3">
    <source>
        <dbReference type="Proteomes" id="UP000305778"/>
    </source>
</evidence>
<dbReference type="RefSeq" id="WP_136723968.1">
    <property type="nucleotide sequence ID" value="NZ_SUMC01000010.1"/>
</dbReference>
<organism evidence="2 3">
    <name type="scientific">Actinacidiphila oryziradicis</name>
    <dbReference type="NCBI Taxonomy" id="2571141"/>
    <lineage>
        <taxon>Bacteria</taxon>
        <taxon>Bacillati</taxon>
        <taxon>Actinomycetota</taxon>
        <taxon>Actinomycetes</taxon>
        <taxon>Kitasatosporales</taxon>
        <taxon>Streptomycetaceae</taxon>
        <taxon>Actinacidiphila</taxon>
    </lineage>
</organism>
<feature type="region of interest" description="Disordered" evidence="1">
    <location>
        <begin position="49"/>
        <end position="69"/>
    </location>
</feature>
<reference evidence="2 3" key="1">
    <citation type="submission" date="2019-04" db="EMBL/GenBank/DDBJ databases">
        <title>Streptomyces oryziradicis sp. nov., a novel actinomycete isolated from rhizosphere soil of rice (Oryza sativa L.).</title>
        <authorList>
            <person name="Li C."/>
        </authorList>
    </citation>
    <scope>NUCLEOTIDE SEQUENCE [LARGE SCALE GENOMIC DNA]</scope>
    <source>
        <strain evidence="2 3">NEAU-C40</strain>
    </source>
</reference>
<sequence>MTSEQNGVAGSRNPYVAVYAQRLDVQGAGHPGTVATLLNVLGHGLSHSAGQDATAANRPVPSELPPGTGPEGVRLEGDHVDLLAEALERAVALQEEETASHGPDHPRALLATCLLAHALAAADQLDGQLEAAQVLIDDAHDGLVELAMSPGAVDPDAVRIAEALHQWIHGRIEDGDDESDE</sequence>
<dbReference type="EMBL" id="SUMC01000010">
    <property type="protein sequence ID" value="TKA11091.1"/>
    <property type="molecule type" value="Genomic_DNA"/>
</dbReference>
<keyword evidence="3" id="KW-1185">Reference proteome</keyword>
<evidence type="ECO:0000256" key="1">
    <source>
        <dbReference type="SAM" id="MobiDB-lite"/>
    </source>
</evidence>
<proteinExistence type="predicted"/>
<accession>A0A4U0SRW9</accession>
<protein>
    <submittedName>
        <fullName evidence="2">Uncharacterized protein</fullName>
    </submittedName>
</protein>
<gene>
    <name evidence="2" type="ORF">FCI23_14205</name>
</gene>
<dbReference type="AlphaFoldDB" id="A0A4U0SRW9"/>
<name>A0A4U0SRW9_9ACTN</name>
<comment type="caution">
    <text evidence="2">The sequence shown here is derived from an EMBL/GenBank/DDBJ whole genome shotgun (WGS) entry which is preliminary data.</text>
</comment>